<dbReference type="PANTHER" id="PTHR39158">
    <property type="entry name" value="OS08G0560600 PROTEIN"/>
    <property type="match status" value="1"/>
</dbReference>
<dbReference type="InterPro" id="IPR052573">
    <property type="entry name" value="DnaJ_C_subfamily_28"/>
</dbReference>
<dbReference type="AlphaFoldDB" id="A0AA85JBI2"/>
<dbReference type="InterPro" id="IPR018961">
    <property type="entry name" value="DnaJ_homolog_subfam-C_membr-28"/>
</dbReference>
<dbReference type="CDD" id="cd06257">
    <property type="entry name" value="DnaJ"/>
    <property type="match status" value="1"/>
</dbReference>
<evidence type="ECO:0000313" key="3">
    <source>
        <dbReference type="Proteomes" id="UP000050795"/>
    </source>
</evidence>
<keyword evidence="3" id="KW-1185">Reference proteome</keyword>
<dbReference type="InterPro" id="IPR036869">
    <property type="entry name" value="J_dom_sf"/>
</dbReference>
<dbReference type="InterPro" id="IPR001623">
    <property type="entry name" value="DnaJ_domain"/>
</dbReference>
<evidence type="ECO:0000256" key="1">
    <source>
        <dbReference type="SAM" id="MobiDB-lite"/>
    </source>
</evidence>
<dbReference type="PANTHER" id="PTHR39158:SF1">
    <property type="entry name" value="DNAJ HOMOLOG SUBFAMILY C MEMBER 28"/>
    <property type="match status" value="1"/>
</dbReference>
<dbReference type="Proteomes" id="UP000050795">
    <property type="component" value="Unassembled WGS sequence"/>
</dbReference>
<protein>
    <recommendedName>
        <fullName evidence="2">J domain-containing protein</fullName>
    </recommendedName>
</protein>
<proteinExistence type="predicted"/>
<dbReference type="Gene3D" id="1.10.287.110">
    <property type="entry name" value="DnaJ domain"/>
    <property type="match status" value="1"/>
</dbReference>
<feature type="region of interest" description="Disordered" evidence="1">
    <location>
        <begin position="352"/>
        <end position="385"/>
    </location>
</feature>
<dbReference type="Pfam" id="PF09350">
    <property type="entry name" value="DJC28_CD"/>
    <property type="match status" value="1"/>
</dbReference>
<feature type="compositionally biased region" description="Basic and acidic residues" evidence="1">
    <location>
        <begin position="375"/>
        <end position="385"/>
    </location>
</feature>
<dbReference type="PROSITE" id="PS50076">
    <property type="entry name" value="DNAJ_2"/>
    <property type="match status" value="1"/>
</dbReference>
<organism evidence="3 4">
    <name type="scientific">Trichobilharzia regenti</name>
    <name type="common">Nasal bird schistosome</name>
    <dbReference type="NCBI Taxonomy" id="157069"/>
    <lineage>
        <taxon>Eukaryota</taxon>
        <taxon>Metazoa</taxon>
        <taxon>Spiralia</taxon>
        <taxon>Lophotrochozoa</taxon>
        <taxon>Platyhelminthes</taxon>
        <taxon>Trematoda</taxon>
        <taxon>Digenea</taxon>
        <taxon>Strigeidida</taxon>
        <taxon>Schistosomatoidea</taxon>
        <taxon>Schistosomatidae</taxon>
        <taxon>Trichobilharzia</taxon>
    </lineage>
</organism>
<name>A0AA85JBI2_TRIRE</name>
<reference evidence="4" key="2">
    <citation type="submission" date="2023-11" db="UniProtKB">
        <authorList>
            <consortium name="WormBaseParasite"/>
        </authorList>
    </citation>
    <scope>IDENTIFICATION</scope>
</reference>
<dbReference type="WBParaSite" id="TREG1_15340.1">
    <property type="protein sequence ID" value="TREG1_15340.1"/>
    <property type="gene ID" value="TREG1_15340"/>
</dbReference>
<evidence type="ECO:0000313" key="4">
    <source>
        <dbReference type="WBParaSite" id="TREG1_15340.1"/>
    </source>
</evidence>
<sequence length="418" mass="48742">MFLLCKQNNNSIYYKLFIIHRYYSNRLTCKAAEAFELLGIPTSSTPEDCRQAYLKLARSNKQKCSHNNQNNDELQEVATAEFQRLHEAYTIAYEICQHNQKLNNNNFLQEDDELNNDIERFQYKAPQHRRYLDLGRQEQHVEGGNLSERRRFIQSQRIARALQGAADCRIKKIMESVNYDDGDAKTGPGDCNRLISKGRRVSSKHRELNKSTSISYFERVAEEHIQNAIERGEFNNLSGQGRPLDYNKNVHVFGDSTVTRVNQLLANQGFLPKWVLLNKEINSRWSIAFNKLKSIYNTEGNVNSSAWLKAFQDFEAEVKELNQLLDQYNLIVPSHHVQRFHFNTKSTIEQLMTAENSQETEEKDNPTNDQNENDPPPKSDNDKKSLWDPRFMAEVMSDFYRELVKAYVSIIRGFKDHK</sequence>
<dbReference type="SUPFAM" id="SSF46565">
    <property type="entry name" value="Chaperone J-domain"/>
    <property type="match status" value="1"/>
</dbReference>
<feature type="domain" description="J" evidence="2">
    <location>
        <begin position="33"/>
        <end position="115"/>
    </location>
</feature>
<evidence type="ECO:0000259" key="2">
    <source>
        <dbReference type="PROSITE" id="PS50076"/>
    </source>
</evidence>
<accession>A0AA85JBI2</accession>
<reference evidence="3" key="1">
    <citation type="submission" date="2022-06" db="EMBL/GenBank/DDBJ databases">
        <authorList>
            <person name="Berger JAMES D."/>
            <person name="Berger JAMES D."/>
        </authorList>
    </citation>
    <scope>NUCLEOTIDE SEQUENCE [LARGE SCALE GENOMIC DNA]</scope>
</reference>